<dbReference type="PANTHER" id="PTHR47506:SF3">
    <property type="entry name" value="HTH-TYPE TRANSCRIPTIONAL REGULATOR LMRA"/>
    <property type="match status" value="1"/>
</dbReference>
<name>A0A7W7QSN5_9ACTN</name>
<sequence length="305" mass="32874">MSTRERLVESTRVLLWERGYVGTSPKSIQQLAEVGQGSMYHHFSGKEELARAAIERTAEEMRAGVEALLSGTGTALERISAYLRRERDVLKGCPIGRLTQDPDVMATPALREPVEETFTWLRARLASVLEEGVEAGELSPAVDPVTTASAIVATLQGGYVLARAADGTEPFGQAIEGILTLLGAPAVRTGADGQEGPLSRVVVMDQELPEPLATRRVEVRRITIAPNYAAGLHIHNGPVFGSIERGSVIYQIEGGPETVLGPGDVFHEPEGVRVARFDARENGVTFLGYFLLTEGTNAELVFPET</sequence>
<gene>
    <name evidence="6" type="ORF">FHS44_006135</name>
</gene>
<dbReference type="InterPro" id="IPR011075">
    <property type="entry name" value="TetR_C"/>
</dbReference>
<protein>
    <submittedName>
        <fullName evidence="6">AcrR family transcriptional regulator</fullName>
    </submittedName>
</protein>
<evidence type="ECO:0000256" key="2">
    <source>
        <dbReference type="ARBA" id="ARBA00023125"/>
    </source>
</evidence>
<keyword evidence="1" id="KW-0805">Transcription regulation</keyword>
<dbReference type="SUPFAM" id="SSF51182">
    <property type="entry name" value="RmlC-like cupins"/>
    <property type="match status" value="1"/>
</dbReference>
<evidence type="ECO:0000259" key="5">
    <source>
        <dbReference type="PROSITE" id="PS50977"/>
    </source>
</evidence>
<organism evidence="6 7">
    <name type="scientific">Streptosporangium saharense</name>
    <dbReference type="NCBI Taxonomy" id="1706840"/>
    <lineage>
        <taxon>Bacteria</taxon>
        <taxon>Bacillati</taxon>
        <taxon>Actinomycetota</taxon>
        <taxon>Actinomycetes</taxon>
        <taxon>Streptosporangiales</taxon>
        <taxon>Streptosporangiaceae</taxon>
        <taxon>Streptosporangium</taxon>
    </lineage>
</organism>
<dbReference type="SUPFAM" id="SSF46689">
    <property type="entry name" value="Homeodomain-like"/>
    <property type="match status" value="1"/>
</dbReference>
<dbReference type="InterPro" id="IPR014710">
    <property type="entry name" value="RmlC-like_jellyroll"/>
</dbReference>
<evidence type="ECO:0000313" key="6">
    <source>
        <dbReference type="EMBL" id="MBB4918999.1"/>
    </source>
</evidence>
<dbReference type="Pfam" id="PF00440">
    <property type="entry name" value="TetR_N"/>
    <property type="match status" value="1"/>
</dbReference>
<dbReference type="PANTHER" id="PTHR47506">
    <property type="entry name" value="TRANSCRIPTIONAL REGULATORY PROTEIN"/>
    <property type="match status" value="1"/>
</dbReference>
<keyword evidence="2 4" id="KW-0238">DNA-binding</keyword>
<keyword evidence="3" id="KW-0804">Transcription</keyword>
<dbReference type="SUPFAM" id="SSF48498">
    <property type="entry name" value="Tetracyclin repressor-like, C-terminal domain"/>
    <property type="match status" value="1"/>
</dbReference>
<dbReference type="Pfam" id="PF16925">
    <property type="entry name" value="TetR_C_13"/>
    <property type="match status" value="1"/>
</dbReference>
<comment type="caution">
    <text evidence="6">The sequence shown here is derived from an EMBL/GenBank/DDBJ whole genome shotgun (WGS) entry which is preliminary data.</text>
</comment>
<feature type="domain" description="HTH tetR-type" evidence="5">
    <location>
        <begin position="1"/>
        <end position="61"/>
    </location>
</feature>
<reference evidence="6 7" key="1">
    <citation type="submission" date="2020-08" db="EMBL/GenBank/DDBJ databases">
        <title>Genomic Encyclopedia of Type Strains, Phase III (KMG-III): the genomes of soil and plant-associated and newly described type strains.</title>
        <authorList>
            <person name="Whitman W."/>
        </authorList>
    </citation>
    <scope>NUCLEOTIDE SEQUENCE [LARGE SCALE GENOMIC DNA]</scope>
    <source>
        <strain evidence="6 7">CECT 8840</strain>
    </source>
</reference>
<dbReference type="InterPro" id="IPR036271">
    <property type="entry name" value="Tet_transcr_reg_TetR-rel_C_sf"/>
</dbReference>
<dbReference type="GO" id="GO:0003677">
    <property type="term" value="F:DNA binding"/>
    <property type="evidence" value="ECO:0007669"/>
    <property type="project" value="UniProtKB-UniRule"/>
</dbReference>
<proteinExistence type="predicted"/>
<keyword evidence="7" id="KW-1185">Reference proteome</keyword>
<dbReference type="PRINTS" id="PR00455">
    <property type="entry name" value="HTHTETR"/>
</dbReference>
<dbReference type="RefSeq" id="WP_312863861.1">
    <property type="nucleotide sequence ID" value="NZ_JACHJP010000008.1"/>
</dbReference>
<dbReference type="InterPro" id="IPR009057">
    <property type="entry name" value="Homeodomain-like_sf"/>
</dbReference>
<evidence type="ECO:0000256" key="1">
    <source>
        <dbReference type="ARBA" id="ARBA00023015"/>
    </source>
</evidence>
<dbReference type="InterPro" id="IPR011051">
    <property type="entry name" value="RmlC_Cupin_sf"/>
</dbReference>
<dbReference type="Proteomes" id="UP000552644">
    <property type="component" value="Unassembled WGS sequence"/>
</dbReference>
<evidence type="ECO:0000256" key="4">
    <source>
        <dbReference type="PROSITE-ProRule" id="PRU00335"/>
    </source>
</evidence>
<dbReference type="AlphaFoldDB" id="A0A7W7QSN5"/>
<feature type="DNA-binding region" description="H-T-H motif" evidence="4">
    <location>
        <begin position="24"/>
        <end position="43"/>
    </location>
</feature>
<dbReference type="Gene3D" id="1.10.357.10">
    <property type="entry name" value="Tetracycline Repressor, domain 2"/>
    <property type="match status" value="1"/>
</dbReference>
<accession>A0A7W7QSN5</accession>
<dbReference type="EMBL" id="JACHJP010000008">
    <property type="protein sequence ID" value="MBB4918999.1"/>
    <property type="molecule type" value="Genomic_DNA"/>
</dbReference>
<dbReference type="Gene3D" id="2.60.120.10">
    <property type="entry name" value="Jelly Rolls"/>
    <property type="match status" value="1"/>
</dbReference>
<evidence type="ECO:0000256" key="3">
    <source>
        <dbReference type="ARBA" id="ARBA00023163"/>
    </source>
</evidence>
<dbReference type="InterPro" id="IPR001647">
    <property type="entry name" value="HTH_TetR"/>
</dbReference>
<dbReference type="PROSITE" id="PS50977">
    <property type="entry name" value="HTH_TETR_2"/>
    <property type="match status" value="1"/>
</dbReference>
<evidence type="ECO:0000313" key="7">
    <source>
        <dbReference type="Proteomes" id="UP000552644"/>
    </source>
</evidence>